<keyword evidence="2" id="KW-0732">Signal</keyword>
<feature type="compositionally biased region" description="Low complexity" evidence="1">
    <location>
        <begin position="45"/>
        <end position="56"/>
    </location>
</feature>
<evidence type="ECO:0000313" key="4">
    <source>
        <dbReference type="Proteomes" id="UP000238348"/>
    </source>
</evidence>
<dbReference type="RefSeq" id="WP_104977622.1">
    <property type="nucleotide sequence ID" value="NZ_CP012673.1"/>
</dbReference>
<dbReference type="SUPFAM" id="SSF51126">
    <property type="entry name" value="Pectin lyase-like"/>
    <property type="match status" value="3"/>
</dbReference>
<feature type="chain" id="PRO_5014662537" description="Right handed beta helix domain-containing protein" evidence="2">
    <location>
        <begin position="37"/>
        <end position="790"/>
    </location>
</feature>
<dbReference type="InterPro" id="IPR011050">
    <property type="entry name" value="Pectin_lyase_fold/virulence"/>
</dbReference>
<dbReference type="EMBL" id="CP012673">
    <property type="protein sequence ID" value="AUX39695.1"/>
    <property type="molecule type" value="Genomic_DNA"/>
</dbReference>
<dbReference type="AlphaFoldDB" id="A0A2L0EK68"/>
<dbReference type="InterPro" id="IPR006626">
    <property type="entry name" value="PbH1"/>
</dbReference>
<feature type="signal peptide" evidence="2">
    <location>
        <begin position="1"/>
        <end position="36"/>
    </location>
</feature>
<evidence type="ECO:0000313" key="3">
    <source>
        <dbReference type="EMBL" id="AUX39695.1"/>
    </source>
</evidence>
<dbReference type="OrthoDB" id="5486089at2"/>
<organism evidence="3 4">
    <name type="scientific">Sorangium cellulosum</name>
    <name type="common">Polyangium cellulosum</name>
    <dbReference type="NCBI Taxonomy" id="56"/>
    <lineage>
        <taxon>Bacteria</taxon>
        <taxon>Pseudomonadati</taxon>
        <taxon>Myxococcota</taxon>
        <taxon>Polyangia</taxon>
        <taxon>Polyangiales</taxon>
        <taxon>Polyangiaceae</taxon>
        <taxon>Sorangium</taxon>
    </lineage>
</organism>
<reference evidence="3 4" key="1">
    <citation type="submission" date="2015-09" db="EMBL/GenBank/DDBJ databases">
        <title>Sorangium comparison.</title>
        <authorList>
            <person name="Zaburannyi N."/>
            <person name="Bunk B."/>
            <person name="Overmann J."/>
            <person name="Mueller R."/>
        </authorList>
    </citation>
    <scope>NUCLEOTIDE SEQUENCE [LARGE SCALE GENOMIC DNA]</scope>
    <source>
        <strain evidence="3 4">So ce26</strain>
    </source>
</reference>
<proteinExistence type="predicted"/>
<protein>
    <recommendedName>
        <fullName evidence="5">Right handed beta helix domain-containing protein</fullName>
    </recommendedName>
</protein>
<dbReference type="Gene3D" id="2.160.20.10">
    <property type="entry name" value="Single-stranded right-handed beta-helix, Pectin lyase-like"/>
    <property type="match status" value="2"/>
</dbReference>
<evidence type="ECO:0000256" key="2">
    <source>
        <dbReference type="SAM" id="SignalP"/>
    </source>
</evidence>
<sequence>MDPRAPRPPRGRAASARASWLLLALGLAGCSTPAAGPPGAGGPDAGAPEEPCAPGTLRLESGSCQPAGLPPEMPCPPGEVVVSDGRCRAAGVPPDGCGEGFAWDGRGGCEVILPAPCLAAQVAVPGDSTCRDIAACGLSSYGIIPVDADTQHVNAAYRGGDSDGSRQRPWTRIQDGIDAVKPGGIVAVAAGRYLEDVVVDGKPATVWGRCPGLVDLSGVGERALSIRGRQARGSVLRGVAITGPGAGVRVDGSEDILLDRVRIHATGARGLEARHPATVTLRDSLVEDTRDAAVAAFGGRMRVERTVVRRTRPNQEGKGGRGIGAQPYSAAQGRPRLEVVSSVIDANTEVGIYAVGSDVHIEDSVVRRTRWRDTAGGSAAGFGIFIGRAIEDRLTSVATIARSLVEQSHEAGISVRSSDVVIESTVVRGTRSNASGLGGEGVLVSNEIEAPRSARATLKNVLVDGNREGGVSVVGADASIEATVVRGTLPNERGSYGVGINAAYRVETLEAARVDIRGSVVEDNHHTGIQFHNASGSIEATRIQGTRPGRGGYHGYGILAARTEEIPEQPLDLTILSSAVEGNRTVGVLLSDMNATLESTVVRDTAPELRSGMRGMGIAIQSTGLAPRSPATITLCAVERSHEAGIWVFESDVAIEGAVVRDTRSNLLENASGGETEASGGDGMAVIGGDMPSAARLHQVLVEGSARAGLASFGAVAAVRSSAFRCNRFSLDGEVFGERQFSFDGSGENHCACEGWTGDLCQCDGAQEGGECSVKSRNVVAPTQALFPPP</sequence>
<feature type="region of interest" description="Disordered" evidence="1">
    <location>
        <begin position="35"/>
        <end position="57"/>
    </location>
</feature>
<dbReference type="SMART" id="SM00710">
    <property type="entry name" value="PbH1"/>
    <property type="match status" value="8"/>
</dbReference>
<dbReference type="Proteomes" id="UP000238348">
    <property type="component" value="Chromosome"/>
</dbReference>
<dbReference type="PROSITE" id="PS51257">
    <property type="entry name" value="PROKAR_LIPOPROTEIN"/>
    <property type="match status" value="1"/>
</dbReference>
<evidence type="ECO:0008006" key="5">
    <source>
        <dbReference type="Google" id="ProtNLM"/>
    </source>
</evidence>
<dbReference type="InterPro" id="IPR012334">
    <property type="entry name" value="Pectin_lyas_fold"/>
</dbReference>
<accession>A0A2L0EK68</accession>
<name>A0A2L0EK68_SORCE</name>
<gene>
    <name evidence="3" type="ORF">SOCE26_010900</name>
</gene>
<evidence type="ECO:0000256" key="1">
    <source>
        <dbReference type="SAM" id="MobiDB-lite"/>
    </source>
</evidence>